<keyword evidence="11" id="KW-0813">Transport</keyword>
<evidence type="ECO:0000256" key="15">
    <source>
        <dbReference type="ARBA" id="ARBA00022683"/>
    </source>
</evidence>
<dbReference type="Gene3D" id="3.20.20.60">
    <property type="entry name" value="Phosphoenolpyruvate-binding domains"/>
    <property type="match status" value="1"/>
</dbReference>
<dbReference type="SUPFAM" id="SSF52009">
    <property type="entry name" value="Phosphohistidine domain"/>
    <property type="match status" value="1"/>
</dbReference>
<keyword evidence="16" id="KW-0479">Metal-binding</keyword>
<dbReference type="SUPFAM" id="SSF47831">
    <property type="entry name" value="Enzyme I of the PEP:sugar phosphotransferase system HPr-binding (sub)domain"/>
    <property type="match status" value="1"/>
</dbReference>
<dbReference type="PANTHER" id="PTHR46244">
    <property type="entry name" value="PHOSPHOENOLPYRUVATE-PROTEIN PHOSPHOTRANSFERASE"/>
    <property type="match status" value="1"/>
</dbReference>
<dbReference type="Pfam" id="PF03610">
    <property type="entry name" value="EIIA-man"/>
    <property type="match status" value="1"/>
</dbReference>
<keyword evidence="15" id="KW-0598">Phosphotransferase system</keyword>
<sequence length="860" mass="92443">MEALKCLLPQTVVGIVIVSHSKQLALGVRELAAQMVQGQVPLAVAGGVDDALNPLGTDVMQVHQAIETVYSDAGVIVLMDMGSALMSAEMALEFLLPEQRNNIRLCEAPLVEGAVAAVVCAAAGGSIEQVLAEARGALAAKASQLGINVPTTQQPEHIEEPSEIYFKEEYTKEIHIAVSNRMGLHARPAAQFVATSSRFEAQIKVKNLTKNTGYVRADSINQVAMLGVRHGHELAISATGADADAAIAALQALVENNFGEGDTPLHESQIHATPDETFISTAAPTLRGIPASPGVAIAPSLRYAMAPLVRHQLPSVQSQQYYIDNPDREWEFLQKALSDAATEIEVLLSQTSTQIGDTEAAIFDAHLLFLNDPVILEALHHYIYVRHINAASAWQAVVEELTNQYRTHYDSYLRSRAADVIDVGQRVLRLLLGTAAAHLNLTEPSILIATDLTPSDTAQLDTSKVLGICTTAGSATSHTAIIARSLGIPAVVGVPEGILRVADGTIVALNGGTGNVWVEPSVDIITAIEAQRSAWQSSEQRAFRNAHKNAITTDGRRIVVYANIGGVADAKVAISMGAEGVGLLRTEFLYLERKTPPSEEEQLKVYQGITQVLESRPLIIRTFDIGGDKPVPYLNLPSENNPFLGWRGIRFCLDRTELFKTQLRAILRASAEGNIKVMFPMIATVGELKAAKAILLEVQQELQQKEIPFNDKIKVGIMIEVPSAVAIADQLAPIVDFFSIGTNDLSQYVMACDRTNPQVASLADALHPAVLRMVQQAVKAAHKAGIAVSLCGELGSDPIATPILIGLGLDDVSLNPQAIPRCKKAITQLSFIEAETIASEALKQESAAKVRELLRTFKYS</sequence>
<evidence type="ECO:0000256" key="16">
    <source>
        <dbReference type="ARBA" id="ARBA00022723"/>
    </source>
</evidence>
<dbReference type="AlphaFoldDB" id="A0A433VNM9"/>
<dbReference type="InterPro" id="IPR023151">
    <property type="entry name" value="PEP_util_CS"/>
</dbReference>
<dbReference type="EMBL" id="RSCL01000004">
    <property type="protein sequence ID" value="RUT07642.1"/>
    <property type="molecule type" value="Genomic_DNA"/>
</dbReference>
<comment type="function">
    <text evidence="4">Component of the dihydroxyacetone kinase complex, which is responsible for the phosphoenolpyruvate (PEP)-dependent phosphorylation of dihydroxyacetone. DhaM serves as the phosphoryl donor. Is phosphorylated by phosphoenolpyruvate in an EI- and HPr-dependent reaction, and a phosphorelay system on histidine residues finally leads to phosphoryl transfer to DhaL and dihydroxyacetone.</text>
</comment>
<dbReference type="PROSITE" id="PS00742">
    <property type="entry name" value="PEP_ENZYMES_2"/>
    <property type="match status" value="1"/>
</dbReference>
<organism evidence="22 23">
    <name type="scientific">Dulcicalothrix desertica PCC 7102</name>
    <dbReference type="NCBI Taxonomy" id="232991"/>
    <lineage>
        <taxon>Bacteria</taxon>
        <taxon>Bacillati</taxon>
        <taxon>Cyanobacteriota</taxon>
        <taxon>Cyanophyceae</taxon>
        <taxon>Nostocales</taxon>
        <taxon>Calotrichaceae</taxon>
        <taxon>Dulcicalothrix</taxon>
    </lineage>
</organism>
<keyword evidence="18" id="KW-0460">Magnesium</keyword>
<dbReference type="InterPro" id="IPR008731">
    <property type="entry name" value="PTS_EIN"/>
</dbReference>
<dbReference type="InterPro" id="IPR050499">
    <property type="entry name" value="PEP-utilizing_PTS_enzyme"/>
</dbReference>
<dbReference type="InterPro" id="IPR015813">
    <property type="entry name" value="Pyrv/PenolPyrv_kinase-like_dom"/>
</dbReference>
<dbReference type="Pfam" id="PF02896">
    <property type="entry name" value="PEP-utilizers_C"/>
    <property type="match status" value="1"/>
</dbReference>
<evidence type="ECO:0000259" key="20">
    <source>
        <dbReference type="PROSITE" id="PS51096"/>
    </source>
</evidence>
<evidence type="ECO:0000256" key="12">
    <source>
        <dbReference type="ARBA" id="ARBA00022490"/>
    </source>
</evidence>
<keyword evidence="17" id="KW-0418">Kinase</keyword>
<dbReference type="InterPro" id="IPR004701">
    <property type="entry name" value="PTS_EIIA_man-typ"/>
</dbReference>
<dbReference type="NCBIfam" id="TIGR02364">
    <property type="entry name" value="dha_pts"/>
    <property type="match status" value="1"/>
</dbReference>
<keyword evidence="14" id="KW-0808">Transferase</keyword>
<dbReference type="SUPFAM" id="SSF53062">
    <property type="entry name" value="PTS system fructose IIA component-like"/>
    <property type="match status" value="1"/>
</dbReference>
<accession>A0A433VNM9</accession>
<evidence type="ECO:0000256" key="3">
    <source>
        <dbReference type="ARBA" id="ARBA00001946"/>
    </source>
</evidence>
<evidence type="ECO:0000313" key="23">
    <source>
        <dbReference type="Proteomes" id="UP000271624"/>
    </source>
</evidence>
<comment type="catalytic activity">
    <reaction evidence="1">
        <text>L-histidyl-[protein] + phosphoenolpyruvate = N(pros)-phospho-L-histidyl-[protein] + pyruvate</text>
        <dbReference type="Rhea" id="RHEA:23880"/>
        <dbReference type="Rhea" id="RHEA-COMP:9745"/>
        <dbReference type="Rhea" id="RHEA-COMP:9746"/>
        <dbReference type="ChEBI" id="CHEBI:15361"/>
        <dbReference type="ChEBI" id="CHEBI:29979"/>
        <dbReference type="ChEBI" id="CHEBI:58702"/>
        <dbReference type="ChEBI" id="CHEBI:64837"/>
        <dbReference type="EC" id="2.7.3.9"/>
    </reaction>
</comment>
<comment type="subcellular location">
    <subcellularLocation>
        <location evidence="6">Cytoplasm</location>
    </subcellularLocation>
</comment>
<evidence type="ECO:0000256" key="19">
    <source>
        <dbReference type="ARBA" id="ARBA00046577"/>
    </source>
</evidence>
<evidence type="ECO:0000256" key="10">
    <source>
        <dbReference type="ARBA" id="ARBA00020422"/>
    </source>
</evidence>
<dbReference type="InterPro" id="IPR000032">
    <property type="entry name" value="HPr-like"/>
</dbReference>
<name>A0A433VNM9_9CYAN</name>
<dbReference type="InterPro" id="IPR036637">
    <property type="entry name" value="Phosphohistidine_dom_sf"/>
</dbReference>
<keyword evidence="12" id="KW-0963">Cytoplasm</keyword>
<evidence type="ECO:0000256" key="6">
    <source>
        <dbReference type="ARBA" id="ARBA00004496"/>
    </source>
</evidence>
<proteinExistence type="inferred from homology"/>
<comment type="caution">
    <text evidence="22">The sequence shown here is derived from an EMBL/GenBank/DDBJ whole genome shotgun (WGS) entry which is preliminary data.</text>
</comment>
<feature type="domain" description="PTS EIIA type-4" evidence="20">
    <location>
        <begin position="12"/>
        <end position="147"/>
    </location>
</feature>
<dbReference type="Gene3D" id="1.10.274.10">
    <property type="entry name" value="PtsI, HPr-binding domain"/>
    <property type="match status" value="1"/>
</dbReference>
<dbReference type="Pfam" id="PF05524">
    <property type="entry name" value="PEP-utilisers_N"/>
    <property type="match status" value="1"/>
</dbReference>
<dbReference type="GO" id="GO:0047324">
    <property type="term" value="F:phosphoenolpyruvate-glycerone phosphotransferase activity"/>
    <property type="evidence" value="ECO:0007669"/>
    <property type="project" value="UniProtKB-EC"/>
</dbReference>
<dbReference type="PANTHER" id="PTHR46244:SF6">
    <property type="entry name" value="PHOSPHOENOLPYRUVATE-PROTEIN PHOSPHOTRANSFERASE"/>
    <property type="match status" value="1"/>
</dbReference>
<evidence type="ECO:0000256" key="13">
    <source>
        <dbReference type="ARBA" id="ARBA00022597"/>
    </source>
</evidence>
<evidence type="ECO:0000313" key="22">
    <source>
        <dbReference type="EMBL" id="RUT07642.1"/>
    </source>
</evidence>
<dbReference type="PRINTS" id="PR00107">
    <property type="entry name" value="PHOSPHOCPHPR"/>
</dbReference>
<dbReference type="InterPro" id="IPR040442">
    <property type="entry name" value="Pyrv_kinase-like_dom_sf"/>
</dbReference>
<dbReference type="InterPro" id="IPR008279">
    <property type="entry name" value="PEP-util_enz_mobile_dom"/>
</dbReference>
<dbReference type="InterPro" id="IPR000121">
    <property type="entry name" value="PEP_util_C"/>
</dbReference>
<dbReference type="PROSITE" id="PS51350">
    <property type="entry name" value="PTS_HPR_DOM"/>
    <property type="match status" value="1"/>
</dbReference>
<dbReference type="InterPro" id="IPR006318">
    <property type="entry name" value="PTS_EI-like"/>
</dbReference>
<gene>
    <name evidence="22" type="ORF">DSM106972_019020</name>
</gene>
<evidence type="ECO:0000256" key="9">
    <source>
        <dbReference type="ARBA" id="ARBA00012232"/>
    </source>
</evidence>
<evidence type="ECO:0000256" key="1">
    <source>
        <dbReference type="ARBA" id="ARBA00000683"/>
    </source>
</evidence>
<comment type="similarity">
    <text evidence="7">Belongs to the PEP-utilizing enzyme family.</text>
</comment>
<dbReference type="GO" id="GO:0046872">
    <property type="term" value="F:metal ion binding"/>
    <property type="evidence" value="ECO:0007669"/>
    <property type="project" value="UniProtKB-KW"/>
</dbReference>
<keyword evidence="13" id="KW-0762">Sugar transport</keyword>
<dbReference type="Gene3D" id="3.50.30.10">
    <property type="entry name" value="Phosphohistidine domain"/>
    <property type="match status" value="1"/>
</dbReference>
<dbReference type="Gene3D" id="3.30.1340.10">
    <property type="entry name" value="HPr-like"/>
    <property type="match status" value="1"/>
</dbReference>
<comment type="function">
    <text evidence="5">General (non sugar-specific) component of the phosphoenolpyruvate-dependent sugar phosphotransferase system (sugar PTS). This major carbohydrate active-transport system catalyzes the phosphorylation of incoming sugar substrates concomitantly with their translocation across the cell membrane. The phosphoryl group from phosphoenolpyruvate (PEP) is transferred to the phosphoryl carrier protein HPr by enzyme I. Phospho-HPr then transfers it to the PTS EIIA domain.</text>
</comment>
<dbReference type="NCBIfam" id="TIGR01417">
    <property type="entry name" value="PTS_I_fam"/>
    <property type="match status" value="1"/>
</dbReference>
<protein>
    <recommendedName>
        <fullName evidence="10">Phosphocarrier protein HPr</fullName>
        <ecNumber evidence="8">2.7.1.121</ecNumber>
        <ecNumber evidence="9">2.7.3.9</ecNumber>
    </recommendedName>
</protein>
<dbReference type="GO" id="GO:0009401">
    <property type="term" value="P:phosphoenolpyruvate-dependent sugar phosphotransferase system"/>
    <property type="evidence" value="ECO:0007669"/>
    <property type="project" value="UniProtKB-KW"/>
</dbReference>
<dbReference type="PRINTS" id="PR01736">
    <property type="entry name" value="PHPHTRNFRASE"/>
</dbReference>
<dbReference type="SUPFAM" id="SSF55594">
    <property type="entry name" value="HPr-like"/>
    <property type="match status" value="1"/>
</dbReference>
<dbReference type="InterPro" id="IPR001020">
    <property type="entry name" value="PTS_HPr_His_P_site"/>
</dbReference>
<dbReference type="EC" id="2.7.3.9" evidence="9"/>
<evidence type="ECO:0000256" key="2">
    <source>
        <dbReference type="ARBA" id="ARBA00001113"/>
    </source>
</evidence>
<dbReference type="CDD" id="cd00367">
    <property type="entry name" value="PTS-HPr_like"/>
    <property type="match status" value="1"/>
</dbReference>
<evidence type="ECO:0000256" key="11">
    <source>
        <dbReference type="ARBA" id="ARBA00022448"/>
    </source>
</evidence>
<comment type="cofactor">
    <cofactor evidence="3">
        <name>Mg(2+)</name>
        <dbReference type="ChEBI" id="CHEBI:18420"/>
    </cofactor>
</comment>
<evidence type="ECO:0000256" key="4">
    <source>
        <dbReference type="ARBA" id="ARBA00002788"/>
    </source>
</evidence>
<dbReference type="Proteomes" id="UP000271624">
    <property type="component" value="Unassembled WGS sequence"/>
</dbReference>
<reference evidence="22" key="1">
    <citation type="submission" date="2018-12" db="EMBL/GenBank/DDBJ databases">
        <authorList>
            <person name="Will S."/>
            <person name="Neumann-Schaal M."/>
            <person name="Henke P."/>
        </authorList>
    </citation>
    <scope>NUCLEOTIDE SEQUENCE</scope>
    <source>
        <strain evidence="22">PCC 7102</strain>
    </source>
</reference>
<reference evidence="22" key="2">
    <citation type="journal article" date="2019" name="Genome Biol. Evol.">
        <title>Day and night: Metabolic profiles and evolutionary relationships of six axenic non-marine cyanobacteria.</title>
        <authorList>
            <person name="Will S.E."/>
            <person name="Henke P."/>
            <person name="Boedeker C."/>
            <person name="Huang S."/>
            <person name="Brinkmann H."/>
            <person name="Rohde M."/>
            <person name="Jarek M."/>
            <person name="Friedl T."/>
            <person name="Seufert S."/>
            <person name="Schumacher M."/>
            <person name="Overmann J."/>
            <person name="Neumann-Schaal M."/>
            <person name="Petersen J."/>
        </authorList>
    </citation>
    <scope>NUCLEOTIDE SEQUENCE [LARGE SCALE GENOMIC DNA]</scope>
    <source>
        <strain evidence="22">PCC 7102</strain>
    </source>
</reference>
<evidence type="ECO:0000259" key="21">
    <source>
        <dbReference type="PROSITE" id="PS51350"/>
    </source>
</evidence>
<keyword evidence="23" id="KW-1185">Reference proteome</keyword>
<dbReference type="EC" id="2.7.1.121" evidence="8"/>
<evidence type="ECO:0000256" key="7">
    <source>
        <dbReference type="ARBA" id="ARBA00007837"/>
    </source>
</evidence>
<evidence type="ECO:0000256" key="8">
    <source>
        <dbReference type="ARBA" id="ARBA00012095"/>
    </source>
</evidence>
<dbReference type="GO" id="GO:0016020">
    <property type="term" value="C:membrane"/>
    <property type="evidence" value="ECO:0007669"/>
    <property type="project" value="InterPro"/>
</dbReference>
<dbReference type="Gene3D" id="3.40.50.510">
    <property type="entry name" value="Phosphotransferase system, mannose-type IIA component"/>
    <property type="match status" value="1"/>
</dbReference>
<dbReference type="PROSITE" id="PS00369">
    <property type="entry name" value="PTS_HPR_HIS"/>
    <property type="match status" value="1"/>
</dbReference>
<dbReference type="InterPro" id="IPR036618">
    <property type="entry name" value="PtsI_HPr-bd_sf"/>
</dbReference>
<dbReference type="SUPFAM" id="SSF51621">
    <property type="entry name" value="Phosphoenolpyruvate/pyruvate domain"/>
    <property type="match status" value="1"/>
</dbReference>
<evidence type="ECO:0000256" key="17">
    <source>
        <dbReference type="ARBA" id="ARBA00022777"/>
    </source>
</evidence>
<dbReference type="Pfam" id="PF00391">
    <property type="entry name" value="PEP-utilizers"/>
    <property type="match status" value="1"/>
</dbReference>
<dbReference type="Pfam" id="PF00381">
    <property type="entry name" value="PTS-HPr"/>
    <property type="match status" value="1"/>
</dbReference>
<dbReference type="GO" id="GO:0005737">
    <property type="term" value="C:cytoplasm"/>
    <property type="evidence" value="ECO:0007669"/>
    <property type="project" value="UniProtKB-SubCell"/>
</dbReference>
<dbReference type="NCBIfam" id="TIGR01003">
    <property type="entry name" value="PTS_HPr_family"/>
    <property type="match status" value="1"/>
</dbReference>
<dbReference type="InterPro" id="IPR035895">
    <property type="entry name" value="HPr-like_sf"/>
</dbReference>
<dbReference type="PROSITE" id="PS51096">
    <property type="entry name" value="PTS_EIIA_TYPE_4"/>
    <property type="match status" value="1"/>
</dbReference>
<dbReference type="InterPro" id="IPR012844">
    <property type="entry name" value="DhaM_N"/>
</dbReference>
<evidence type="ECO:0000256" key="18">
    <source>
        <dbReference type="ARBA" id="ARBA00022842"/>
    </source>
</evidence>
<comment type="catalytic activity">
    <reaction evidence="2">
        <text>dihydroxyacetone + phosphoenolpyruvate = dihydroxyacetone phosphate + pyruvate</text>
        <dbReference type="Rhea" id="RHEA:18381"/>
        <dbReference type="ChEBI" id="CHEBI:15361"/>
        <dbReference type="ChEBI" id="CHEBI:16016"/>
        <dbReference type="ChEBI" id="CHEBI:57642"/>
        <dbReference type="ChEBI" id="CHEBI:58702"/>
        <dbReference type="EC" id="2.7.1.121"/>
    </reaction>
</comment>
<dbReference type="InterPro" id="IPR036662">
    <property type="entry name" value="PTS_EIIA_man-typ_sf"/>
</dbReference>
<feature type="domain" description="HPr" evidence="21">
    <location>
        <begin position="169"/>
        <end position="261"/>
    </location>
</feature>
<evidence type="ECO:0000256" key="5">
    <source>
        <dbReference type="ARBA" id="ARBA00003681"/>
    </source>
</evidence>
<evidence type="ECO:0000256" key="14">
    <source>
        <dbReference type="ARBA" id="ARBA00022679"/>
    </source>
</evidence>
<dbReference type="GO" id="GO:0008965">
    <property type="term" value="F:phosphoenolpyruvate-protein phosphotransferase activity"/>
    <property type="evidence" value="ECO:0007669"/>
    <property type="project" value="UniProtKB-EC"/>
</dbReference>
<comment type="subunit">
    <text evidence="19">Homodimer. The dihydroxyacetone kinase complex is composed of a homodimer of DhaM, a homodimer of DhaK and the subunit DhaL.</text>
</comment>